<feature type="coiled-coil region" evidence="1">
    <location>
        <begin position="37"/>
        <end position="64"/>
    </location>
</feature>
<evidence type="ECO:0000256" key="1">
    <source>
        <dbReference type="SAM" id="Coils"/>
    </source>
</evidence>
<organism evidence="2 3">
    <name type="scientific">Alkalibacter saccharofermentans DSM 14828</name>
    <dbReference type="NCBI Taxonomy" id="1120975"/>
    <lineage>
        <taxon>Bacteria</taxon>
        <taxon>Bacillati</taxon>
        <taxon>Bacillota</taxon>
        <taxon>Clostridia</taxon>
        <taxon>Eubacteriales</taxon>
        <taxon>Eubacteriaceae</taxon>
        <taxon>Alkalibacter</taxon>
    </lineage>
</organism>
<proteinExistence type="predicted"/>
<sequence length="230" mass="26284">MIKKIFIILAISSLVIFSGCQDKSPVEDEDAIKDSKIIELESRIERLNEKITGLEEDIEELNSQIQYNRDFIQIMTGYVSEADLLTLAKMEWNYMVQVNEEDISSDGLIELDVDTFSITVEEAQNQYRALPAQIRNLGKLSGSLFSNHIQFLDVRPSETSGIDEANISSATYMFRDLSPGTEVNLEISRELQDRLGLETNILRIIYLVEEEEEIQTLEEEGDMDDEESEE</sequence>
<keyword evidence="3" id="KW-1185">Reference proteome</keyword>
<name>A0A1M4VYF0_9FIRM</name>
<dbReference type="PROSITE" id="PS51257">
    <property type="entry name" value="PROKAR_LIPOPROTEIN"/>
    <property type="match status" value="1"/>
</dbReference>
<gene>
    <name evidence="2" type="ORF">SAMN02746064_01101</name>
</gene>
<dbReference type="RefSeq" id="WP_073270087.1">
    <property type="nucleotide sequence ID" value="NZ_FQTU01000006.1"/>
</dbReference>
<dbReference type="AlphaFoldDB" id="A0A1M4VYF0"/>
<keyword evidence="1" id="KW-0175">Coiled coil</keyword>
<reference evidence="2 3" key="1">
    <citation type="submission" date="2016-11" db="EMBL/GenBank/DDBJ databases">
        <authorList>
            <person name="Jaros S."/>
            <person name="Januszkiewicz K."/>
            <person name="Wedrychowicz H."/>
        </authorList>
    </citation>
    <scope>NUCLEOTIDE SEQUENCE [LARGE SCALE GENOMIC DNA]</scope>
    <source>
        <strain evidence="2 3">DSM 14828</strain>
    </source>
</reference>
<dbReference type="EMBL" id="FQTU01000006">
    <property type="protein sequence ID" value="SHE73986.1"/>
    <property type="molecule type" value="Genomic_DNA"/>
</dbReference>
<dbReference type="OrthoDB" id="2455481at2"/>
<evidence type="ECO:0000313" key="2">
    <source>
        <dbReference type="EMBL" id="SHE73986.1"/>
    </source>
</evidence>
<evidence type="ECO:0000313" key="3">
    <source>
        <dbReference type="Proteomes" id="UP000184251"/>
    </source>
</evidence>
<protein>
    <submittedName>
        <fullName evidence="2">Uncharacterized protein</fullName>
    </submittedName>
</protein>
<accession>A0A1M4VYF0</accession>
<dbReference type="Proteomes" id="UP000184251">
    <property type="component" value="Unassembled WGS sequence"/>
</dbReference>
<dbReference type="STRING" id="1120975.SAMN02746064_01101"/>